<reference evidence="2" key="1">
    <citation type="journal article" date="2019" name="Int. J. Syst. Evol. Microbiol.">
        <title>The Global Catalogue of Microorganisms (GCM) 10K type strain sequencing project: providing services to taxonomists for standard genome sequencing and annotation.</title>
        <authorList>
            <consortium name="The Broad Institute Genomics Platform"/>
            <consortium name="The Broad Institute Genome Sequencing Center for Infectious Disease"/>
            <person name="Wu L."/>
            <person name="Ma J."/>
        </authorList>
    </citation>
    <scope>NUCLEOTIDE SEQUENCE [LARGE SCALE GENOMIC DNA]</scope>
    <source>
        <strain evidence="2">JCM 17555</strain>
    </source>
</reference>
<name>A0ABP7P9K1_9GAMM</name>
<protein>
    <submittedName>
        <fullName evidence="1">Uncharacterized protein</fullName>
    </submittedName>
</protein>
<dbReference type="EMBL" id="BAABBO010000009">
    <property type="protein sequence ID" value="GAA3961612.1"/>
    <property type="molecule type" value="Genomic_DNA"/>
</dbReference>
<dbReference type="RefSeq" id="WP_344805772.1">
    <property type="nucleotide sequence ID" value="NZ_BAABBO010000009.1"/>
</dbReference>
<comment type="caution">
    <text evidence="1">The sequence shown here is derived from an EMBL/GenBank/DDBJ whole genome shotgun (WGS) entry which is preliminary data.</text>
</comment>
<organism evidence="1 2">
    <name type="scientific">Allohahella marinimesophila</name>
    <dbReference type="NCBI Taxonomy" id="1054972"/>
    <lineage>
        <taxon>Bacteria</taxon>
        <taxon>Pseudomonadati</taxon>
        <taxon>Pseudomonadota</taxon>
        <taxon>Gammaproteobacteria</taxon>
        <taxon>Oceanospirillales</taxon>
        <taxon>Hahellaceae</taxon>
        <taxon>Allohahella</taxon>
    </lineage>
</organism>
<dbReference type="Proteomes" id="UP001501337">
    <property type="component" value="Unassembled WGS sequence"/>
</dbReference>
<keyword evidence="2" id="KW-1185">Reference proteome</keyword>
<evidence type="ECO:0000313" key="2">
    <source>
        <dbReference type="Proteomes" id="UP001501337"/>
    </source>
</evidence>
<proteinExistence type="predicted"/>
<evidence type="ECO:0000313" key="1">
    <source>
        <dbReference type="EMBL" id="GAA3961612.1"/>
    </source>
</evidence>
<accession>A0ABP7P9K1</accession>
<gene>
    <name evidence="1" type="ORF">GCM10022278_19560</name>
</gene>
<sequence>MALVGVAADWATGCIVPGSDVTEISRMTGEMRTAVDMRFNWQSEFNPLYFAAALSLFDFSGEGNVLLGSYHSGIELVIPDGVTLVPYWIGF</sequence>